<sequence length="656" mass="69648">MSVLSPLFKTRQVESRNVDTLIEEAAISFSVRRGTMQSSVMSSTFSSSCCGSKSIKGVISSGSSVVGPTDGSASFCVLDGRQRRKLAGISINLKADRKSARPWSRSDGKNLVIVRAEGGPTSGGSLDEKLDELNSEGAVEGMQGFDRTARLMVDDLKPVEHPGTTSPKDLELQAEDKAFDADESMGGKEPVLEVASESAVDPDHVHENTVATSEELAPELGRSVEDLTTDLEDRAEKASERDAELLSTDKSSTGEEDQVSGESPKAAGSKSTSERDAELSSILRSTGSNSGSEWEGGVGQVVDVSKESGVTGEEDQVSGESKSADSESQSTGELTREEANEKLLEVAREGFEVLKWAAEGVVSAGANSRQGFEVAKELIDRRLKSFQEAADDTREVSAQLSEAALKKYEEIQESTAKFNEELNVQVVDKKAADDLKPESERTPISQLSQGLQATIDAATKEDSPLAKLGQNLQEAVSNLGKATENQSTKSVDDSSRETPVFDPALGKEGEGFFGDLPPAKGKSQEGGASSIVGQGKETASSSGEEEVQYEGFFGDIPVRRSSSSSAVDTPEELSSKSEDSESPAGTAGQRSEVSGDAYENVKRDYEDEVGNEQLKDGEKWSAGEKSSQFNASEEHDPAKIVPSAQDMDGMGIGPDE</sequence>
<feature type="compositionally biased region" description="Polar residues" evidence="1">
    <location>
        <begin position="282"/>
        <end position="292"/>
    </location>
</feature>
<protein>
    <submittedName>
        <fullName evidence="2">Uncharacterized protein</fullName>
    </submittedName>
</protein>
<proteinExistence type="predicted"/>
<feature type="compositionally biased region" description="Polar residues" evidence="1">
    <location>
        <begin position="318"/>
        <end position="333"/>
    </location>
</feature>
<feature type="compositionally biased region" description="Basic and acidic residues" evidence="1">
    <location>
        <begin position="231"/>
        <end position="244"/>
    </location>
</feature>
<feature type="region of interest" description="Disordered" evidence="1">
    <location>
        <begin position="193"/>
        <end position="341"/>
    </location>
</feature>
<evidence type="ECO:0000313" key="3">
    <source>
        <dbReference type="Proteomes" id="UP001633002"/>
    </source>
</evidence>
<evidence type="ECO:0000313" key="2">
    <source>
        <dbReference type="EMBL" id="KAL3683829.1"/>
    </source>
</evidence>
<gene>
    <name evidence="2" type="ORF">R1sor_001851</name>
</gene>
<reference evidence="2 3" key="1">
    <citation type="submission" date="2024-09" db="EMBL/GenBank/DDBJ databases">
        <title>Chromosome-scale assembly of Riccia sorocarpa.</title>
        <authorList>
            <person name="Paukszto L."/>
        </authorList>
    </citation>
    <scope>NUCLEOTIDE SEQUENCE [LARGE SCALE GENOMIC DNA]</scope>
    <source>
        <strain evidence="2">LP-2024</strain>
        <tissue evidence="2">Aerial parts of the thallus</tissue>
    </source>
</reference>
<dbReference type="AlphaFoldDB" id="A0ABD3H146"/>
<accession>A0ABD3H146</accession>
<dbReference type="EMBL" id="JBJQOH010000006">
    <property type="protein sequence ID" value="KAL3683829.1"/>
    <property type="molecule type" value="Genomic_DNA"/>
</dbReference>
<comment type="caution">
    <text evidence="2">The sequence shown here is derived from an EMBL/GenBank/DDBJ whole genome shotgun (WGS) entry which is preliminary data.</text>
</comment>
<name>A0ABD3H146_9MARC</name>
<organism evidence="2 3">
    <name type="scientific">Riccia sorocarpa</name>
    <dbReference type="NCBI Taxonomy" id="122646"/>
    <lineage>
        <taxon>Eukaryota</taxon>
        <taxon>Viridiplantae</taxon>
        <taxon>Streptophyta</taxon>
        <taxon>Embryophyta</taxon>
        <taxon>Marchantiophyta</taxon>
        <taxon>Marchantiopsida</taxon>
        <taxon>Marchantiidae</taxon>
        <taxon>Marchantiales</taxon>
        <taxon>Ricciaceae</taxon>
        <taxon>Riccia</taxon>
    </lineage>
</organism>
<keyword evidence="3" id="KW-1185">Reference proteome</keyword>
<feature type="compositionally biased region" description="Basic and acidic residues" evidence="1">
    <location>
        <begin position="613"/>
        <end position="622"/>
    </location>
</feature>
<evidence type="ECO:0000256" key="1">
    <source>
        <dbReference type="SAM" id="MobiDB-lite"/>
    </source>
</evidence>
<dbReference type="Proteomes" id="UP001633002">
    <property type="component" value="Unassembled WGS sequence"/>
</dbReference>
<feature type="region of interest" description="Disordered" evidence="1">
    <location>
        <begin position="477"/>
        <end position="656"/>
    </location>
</feature>